<feature type="chain" id="PRO_5045154284" description="DUF3718 domain-containing protein" evidence="1">
    <location>
        <begin position="22"/>
        <end position="125"/>
    </location>
</feature>
<evidence type="ECO:0000313" key="2">
    <source>
        <dbReference type="EMBL" id="ARD22600.1"/>
    </source>
</evidence>
<reference evidence="2 3" key="1">
    <citation type="submission" date="2017-03" db="EMBL/GenBank/DDBJ databases">
        <title>Genome sequencing of Shewanella japonica KCTC 22435.</title>
        <authorList>
            <person name="Kim K.M."/>
        </authorList>
    </citation>
    <scope>NUCLEOTIDE SEQUENCE [LARGE SCALE GENOMIC DNA]</scope>
    <source>
        <strain evidence="2 3">KCTC 22435</strain>
    </source>
</reference>
<sequence length="125" mass="13999">MKTYKSILTTLGILLSFSAVASDDISAPNHKDYVANELLKDLSDCYVKYDFIGKDTSAIESVLSLYDQEQVRVSINKYNSRFYQAMALGVNSVERTQLARGCGRINQRAISINEYVDNKVSKTAE</sequence>
<feature type="signal peptide" evidence="1">
    <location>
        <begin position="1"/>
        <end position="21"/>
    </location>
</feature>
<dbReference type="EMBL" id="CP020472">
    <property type="protein sequence ID" value="ARD22600.1"/>
    <property type="molecule type" value="Genomic_DNA"/>
</dbReference>
<name>A0ABM6JM05_9GAMM</name>
<proteinExistence type="predicted"/>
<dbReference type="RefSeq" id="WP_055023241.1">
    <property type="nucleotide sequence ID" value="NZ_CANMJJ010000001.1"/>
</dbReference>
<keyword evidence="3" id="KW-1185">Reference proteome</keyword>
<evidence type="ECO:0000256" key="1">
    <source>
        <dbReference type="SAM" id="SignalP"/>
    </source>
</evidence>
<organism evidence="2 3">
    <name type="scientific">Shewanella japonica</name>
    <dbReference type="NCBI Taxonomy" id="93973"/>
    <lineage>
        <taxon>Bacteria</taxon>
        <taxon>Pseudomonadati</taxon>
        <taxon>Pseudomonadota</taxon>
        <taxon>Gammaproteobacteria</taxon>
        <taxon>Alteromonadales</taxon>
        <taxon>Shewanellaceae</taxon>
        <taxon>Shewanella</taxon>
    </lineage>
</organism>
<protein>
    <recommendedName>
        <fullName evidence="4">DUF3718 domain-containing protein</fullName>
    </recommendedName>
</protein>
<dbReference type="Proteomes" id="UP000191820">
    <property type="component" value="Chromosome"/>
</dbReference>
<keyword evidence="1" id="KW-0732">Signal</keyword>
<accession>A0ABM6JM05</accession>
<gene>
    <name evidence="2" type="ORF">SJ2017_2310</name>
</gene>
<evidence type="ECO:0000313" key="3">
    <source>
        <dbReference type="Proteomes" id="UP000191820"/>
    </source>
</evidence>
<evidence type="ECO:0008006" key="4">
    <source>
        <dbReference type="Google" id="ProtNLM"/>
    </source>
</evidence>